<dbReference type="AlphaFoldDB" id="A0A7R9MSE6"/>
<dbReference type="EMBL" id="OC960192">
    <property type="protein sequence ID" value="CAD7665339.1"/>
    <property type="molecule type" value="Genomic_DNA"/>
</dbReference>
<evidence type="ECO:0000256" key="1">
    <source>
        <dbReference type="SAM" id="SignalP"/>
    </source>
</evidence>
<keyword evidence="1" id="KW-0732">Signal</keyword>
<feature type="chain" id="PRO_5036403691" evidence="1">
    <location>
        <begin position="21"/>
        <end position="196"/>
    </location>
</feature>
<gene>
    <name evidence="2" type="ORF">ONB1V03_LOCUS21896</name>
</gene>
<feature type="signal peptide" evidence="1">
    <location>
        <begin position="1"/>
        <end position="20"/>
    </location>
</feature>
<evidence type="ECO:0000313" key="3">
    <source>
        <dbReference type="Proteomes" id="UP000728032"/>
    </source>
</evidence>
<dbReference type="EMBL" id="CAJPVJ010045367">
    <property type="protein sequence ID" value="CAG2182475.1"/>
    <property type="molecule type" value="Genomic_DNA"/>
</dbReference>
<proteinExistence type="predicted"/>
<keyword evidence="3" id="KW-1185">Reference proteome</keyword>
<dbReference type="Proteomes" id="UP000728032">
    <property type="component" value="Unassembled WGS sequence"/>
</dbReference>
<sequence>MNSICIQFVVLSLTLSYVMCDRSEDIECLKSGSNALNGQSDQQLYDLTQKNLLTGEDMVLKRAAIAKQSGLPCYDQFYQKYTKGLEAIFLGSNETKRLDGADSPQERSDAMKAIAGITQAVICDEKWRAVHFNDTIKEAECSALESTVVLDLVDFKPKLAALESGLCFGSLAAKLKNKVMSGVLSEITKLYGQLYT</sequence>
<accession>A0A7R9MSE6</accession>
<organism evidence="2">
    <name type="scientific">Oppiella nova</name>
    <dbReference type="NCBI Taxonomy" id="334625"/>
    <lineage>
        <taxon>Eukaryota</taxon>
        <taxon>Metazoa</taxon>
        <taxon>Ecdysozoa</taxon>
        <taxon>Arthropoda</taxon>
        <taxon>Chelicerata</taxon>
        <taxon>Arachnida</taxon>
        <taxon>Acari</taxon>
        <taxon>Acariformes</taxon>
        <taxon>Sarcoptiformes</taxon>
        <taxon>Oribatida</taxon>
        <taxon>Brachypylina</taxon>
        <taxon>Oppioidea</taxon>
        <taxon>Oppiidae</taxon>
        <taxon>Oppiella</taxon>
    </lineage>
</organism>
<name>A0A7R9MSE6_9ACAR</name>
<reference evidence="2" key="1">
    <citation type="submission" date="2020-11" db="EMBL/GenBank/DDBJ databases">
        <authorList>
            <person name="Tran Van P."/>
        </authorList>
    </citation>
    <scope>NUCLEOTIDE SEQUENCE</scope>
</reference>
<feature type="non-terminal residue" evidence="2">
    <location>
        <position position="1"/>
    </location>
</feature>
<dbReference type="OrthoDB" id="6500392at2759"/>
<protein>
    <submittedName>
        <fullName evidence="2">Uncharacterized protein</fullName>
    </submittedName>
</protein>
<evidence type="ECO:0000313" key="2">
    <source>
        <dbReference type="EMBL" id="CAD7665339.1"/>
    </source>
</evidence>